<dbReference type="InterPro" id="IPR003593">
    <property type="entry name" value="AAA+_ATPase"/>
</dbReference>
<dbReference type="InterPro" id="IPR003959">
    <property type="entry name" value="ATPase_AAA_core"/>
</dbReference>
<dbReference type="Pfam" id="PF00004">
    <property type="entry name" value="AAA"/>
    <property type="match status" value="1"/>
</dbReference>
<proteinExistence type="inferred from homology"/>
<dbReference type="PANTHER" id="PTHR11669">
    <property type="entry name" value="REPLICATION FACTOR C / DNA POLYMERASE III GAMMA-TAU SUBUNIT"/>
    <property type="match status" value="1"/>
</dbReference>
<keyword evidence="11" id="KW-1185">Reference proteome</keyword>
<feature type="compositionally biased region" description="Basic and acidic residues" evidence="8">
    <location>
        <begin position="272"/>
        <end position="283"/>
    </location>
</feature>
<evidence type="ECO:0000256" key="6">
    <source>
        <dbReference type="ARBA" id="ARBA00023242"/>
    </source>
</evidence>
<dbReference type="FunFam" id="1.20.272.10:FF:000011">
    <property type="entry name" value="Replication factor C subunit 2"/>
    <property type="match status" value="1"/>
</dbReference>
<dbReference type="FunFam" id="3.40.50.300:FF:000237">
    <property type="entry name" value="replication factor C subunit 4"/>
    <property type="match status" value="1"/>
</dbReference>
<evidence type="ECO:0000256" key="7">
    <source>
        <dbReference type="ARBA" id="ARBA00040745"/>
    </source>
</evidence>
<dbReference type="Pfam" id="PF08542">
    <property type="entry name" value="Rep_fac_C"/>
    <property type="match status" value="1"/>
</dbReference>
<keyword evidence="6" id="KW-0539">Nucleus</keyword>
<dbReference type="CDD" id="cd00009">
    <property type="entry name" value="AAA"/>
    <property type="match status" value="1"/>
</dbReference>
<dbReference type="EMBL" id="MU005779">
    <property type="protein sequence ID" value="KAF2705157.1"/>
    <property type="molecule type" value="Genomic_DNA"/>
</dbReference>
<sequence length="415" mass="45964">MADFFNLKARQANAAKESSSKAPGSKKEARLQPWVEKYRPKTLSEVTAQDNTIQVLSRTLQSTNLPHMLFYGPPGTGKTSTILALAKQLYGPELLKSRVLELNASDERGISIVRAKVKDFARQQLSTAPNYNVMTENKDGVDGGPKMVRYRDKYPCPPFKIIVLDEADSMTQDAQSALRRTMETYSKMTRFCLVCNYVTRIIDPLASRCSKFRFKSLDQGNAVRRVEDIARLEGVGLDKGVSEELVRVAEGDLRKAITFLQSAARLVGSLDKAKDGGRKKPVIEDDEDEDEMDIDSATASSSLVSIRSIQEIAGVIPISTMDTLTTAIFPQNSKSINYTRIAKVVEDMIADGWSASQTVNQLYDCIMFDERVGDLEKVRVMEAFSETDKRLVDGGDEHLAILDLGLKVAAVLCRG</sequence>
<reference evidence="10" key="1">
    <citation type="journal article" date="2020" name="Stud. Mycol.">
        <title>101 Dothideomycetes genomes: a test case for predicting lifestyles and emergence of pathogens.</title>
        <authorList>
            <person name="Haridas S."/>
            <person name="Albert R."/>
            <person name="Binder M."/>
            <person name="Bloem J."/>
            <person name="Labutti K."/>
            <person name="Salamov A."/>
            <person name="Andreopoulos B."/>
            <person name="Baker S."/>
            <person name="Barry K."/>
            <person name="Bills G."/>
            <person name="Bluhm B."/>
            <person name="Cannon C."/>
            <person name="Castanera R."/>
            <person name="Culley D."/>
            <person name="Daum C."/>
            <person name="Ezra D."/>
            <person name="Gonzalez J."/>
            <person name="Henrissat B."/>
            <person name="Kuo A."/>
            <person name="Liang C."/>
            <person name="Lipzen A."/>
            <person name="Lutzoni F."/>
            <person name="Magnuson J."/>
            <person name="Mondo S."/>
            <person name="Nolan M."/>
            <person name="Ohm R."/>
            <person name="Pangilinan J."/>
            <person name="Park H.-J."/>
            <person name="Ramirez L."/>
            <person name="Alfaro M."/>
            <person name="Sun H."/>
            <person name="Tritt A."/>
            <person name="Yoshinaga Y."/>
            <person name="Zwiers L.-H."/>
            <person name="Turgeon B."/>
            <person name="Goodwin S."/>
            <person name="Spatafora J."/>
            <person name="Crous P."/>
            <person name="Grigoriev I."/>
        </authorList>
    </citation>
    <scope>NUCLEOTIDE SEQUENCE</scope>
    <source>
        <strain evidence="10">CBS 279.74</strain>
    </source>
</reference>
<dbReference type="SMART" id="SM00382">
    <property type="entry name" value="AAA"/>
    <property type="match status" value="1"/>
</dbReference>
<dbReference type="GO" id="GO:0003677">
    <property type="term" value="F:DNA binding"/>
    <property type="evidence" value="ECO:0007669"/>
    <property type="project" value="InterPro"/>
</dbReference>
<comment type="similarity">
    <text evidence="2">Belongs to the activator 1 small subunits family.</text>
</comment>
<dbReference type="SUPFAM" id="SSF52540">
    <property type="entry name" value="P-loop containing nucleoside triphosphate hydrolases"/>
    <property type="match status" value="1"/>
</dbReference>
<dbReference type="SUPFAM" id="SSF48019">
    <property type="entry name" value="post-AAA+ oligomerization domain-like"/>
    <property type="match status" value="1"/>
</dbReference>
<evidence type="ECO:0000256" key="4">
    <source>
        <dbReference type="ARBA" id="ARBA00022741"/>
    </source>
</evidence>
<dbReference type="GO" id="GO:0006281">
    <property type="term" value="P:DNA repair"/>
    <property type="evidence" value="ECO:0007669"/>
    <property type="project" value="TreeGrafter"/>
</dbReference>
<evidence type="ECO:0000256" key="8">
    <source>
        <dbReference type="SAM" id="MobiDB-lite"/>
    </source>
</evidence>
<dbReference type="AlphaFoldDB" id="A0A6G1JYB3"/>
<gene>
    <name evidence="10" type="ORF">K504DRAFT_494100</name>
</gene>
<protein>
    <recommendedName>
        <fullName evidence="7">Replication factor C subunit 2</fullName>
    </recommendedName>
</protein>
<keyword evidence="5" id="KW-0067">ATP-binding</keyword>
<dbReference type="GO" id="GO:0005634">
    <property type="term" value="C:nucleus"/>
    <property type="evidence" value="ECO:0007669"/>
    <property type="project" value="UniProtKB-SubCell"/>
</dbReference>
<dbReference type="GO" id="GO:0003689">
    <property type="term" value="F:DNA clamp loader activity"/>
    <property type="evidence" value="ECO:0007669"/>
    <property type="project" value="TreeGrafter"/>
</dbReference>
<dbReference type="GO" id="GO:0005524">
    <property type="term" value="F:ATP binding"/>
    <property type="evidence" value="ECO:0007669"/>
    <property type="project" value="UniProtKB-KW"/>
</dbReference>
<dbReference type="InterPro" id="IPR013748">
    <property type="entry name" value="Rep_factorC_C"/>
</dbReference>
<dbReference type="GO" id="GO:0016887">
    <property type="term" value="F:ATP hydrolysis activity"/>
    <property type="evidence" value="ECO:0007669"/>
    <property type="project" value="InterPro"/>
</dbReference>
<accession>A0A6G1JYB3</accession>
<evidence type="ECO:0000256" key="2">
    <source>
        <dbReference type="ARBA" id="ARBA00005378"/>
    </source>
</evidence>
<feature type="domain" description="AAA+ ATPase" evidence="9">
    <location>
        <begin position="64"/>
        <end position="218"/>
    </location>
</feature>
<dbReference type="Gene3D" id="1.20.272.10">
    <property type="match status" value="1"/>
</dbReference>
<dbReference type="OrthoDB" id="4199794at2759"/>
<feature type="region of interest" description="Disordered" evidence="8">
    <location>
        <begin position="8"/>
        <end position="30"/>
    </location>
</feature>
<dbReference type="Gene3D" id="1.10.8.60">
    <property type="match status" value="1"/>
</dbReference>
<dbReference type="GO" id="GO:0005663">
    <property type="term" value="C:DNA replication factor C complex"/>
    <property type="evidence" value="ECO:0007669"/>
    <property type="project" value="TreeGrafter"/>
</dbReference>
<evidence type="ECO:0000313" key="11">
    <source>
        <dbReference type="Proteomes" id="UP000799428"/>
    </source>
</evidence>
<dbReference type="InterPro" id="IPR047854">
    <property type="entry name" value="RFC_lid"/>
</dbReference>
<dbReference type="InterPro" id="IPR027417">
    <property type="entry name" value="P-loop_NTPase"/>
</dbReference>
<evidence type="ECO:0000256" key="1">
    <source>
        <dbReference type="ARBA" id="ARBA00004123"/>
    </source>
</evidence>
<keyword evidence="4" id="KW-0547">Nucleotide-binding</keyword>
<dbReference type="CDD" id="cd18140">
    <property type="entry name" value="HLD_clamp_RFC"/>
    <property type="match status" value="1"/>
</dbReference>
<evidence type="ECO:0000256" key="3">
    <source>
        <dbReference type="ARBA" id="ARBA00022705"/>
    </source>
</evidence>
<evidence type="ECO:0000256" key="5">
    <source>
        <dbReference type="ARBA" id="ARBA00022840"/>
    </source>
</evidence>
<dbReference type="InterPro" id="IPR008921">
    <property type="entry name" value="DNA_pol3_clamp-load_cplx_C"/>
</dbReference>
<dbReference type="GO" id="GO:0031391">
    <property type="term" value="C:Elg1 RFC-like complex"/>
    <property type="evidence" value="ECO:0007669"/>
    <property type="project" value="UniProtKB-ARBA"/>
</dbReference>
<organism evidence="10 11">
    <name type="scientific">Pleomassaria siparia CBS 279.74</name>
    <dbReference type="NCBI Taxonomy" id="1314801"/>
    <lineage>
        <taxon>Eukaryota</taxon>
        <taxon>Fungi</taxon>
        <taxon>Dikarya</taxon>
        <taxon>Ascomycota</taxon>
        <taxon>Pezizomycotina</taxon>
        <taxon>Dothideomycetes</taxon>
        <taxon>Pleosporomycetidae</taxon>
        <taxon>Pleosporales</taxon>
        <taxon>Pleomassariaceae</taxon>
        <taxon>Pleomassaria</taxon>
    </lineage>
</organism>
<keyword evidence="3" id="KW-0235">DNA replication</keyword>
<dbReference type="GO" id="GO:0006271">
    <property type="term" value="P:DNA strand elongation involved in DNA replication"/>
    <property type="evidence" value="ECO:0007669"/>
    <property type="project" value="UniProtKB-ARBA"/>
</dbReference>
<dbReference type="PANTHER" id="PTHR11669:SF20">
    <property type="entry name" value="REPLICATION FACTOR C SUBUNIT 4"/>
    <property type="match status" value="1"/>
</dbReference>
<evidence type="ECO:0000259" key="9">
    <source>
        <dbReference type="SMART" id="SM00382"/>
    </source>
</evidence>
<evidence type="ECO:0000313" key="10">
    <source>
        <dbReference type="EMBL" id="KAF2705157.1"/>
    </source>
</evidence>
<dbReference type="Gene3D" id="3.40.50.300">
    <property type="entry name" value="P-loop containing nucleotide triphosphate hydrolases"/>
    <property type="match status" value="1"/>
</dbReference>
<dbReference type="Proteomes" id="UP000799428">
    <property type="component" value="Unassembled WGS sequence"/>
</dbReference>
<name>A0A6G1JYB3_9PLEO</name>
<dbReference type="InterPro" id="IPR050238">
    <property type="entry name" value="DNA_Rep/Repair_Clamp_Loader"/>
</dbReference>
<comment type="subcellular location">
    <subcellularLocation>
        <location evidence="1">Nucleus</location>
    </subcellularLocation>
</comment>
<feature type="region of interest" description="Disordered" evidence="8">
    <location>
        <begin position="272"/>
        <end position="292"/>
    </location>
</feature>